<evidence type="ECO:0008006" key="3">
    <source>
        <dbReference type="Google" id="ProtNLM"/>
    </source>
</evidence>
<proteinExistence type="predicted"/>
<reference evidence="1 2" key="1">
    <citation type="submission" date="2021-01" db="EMBL/GenBank/DDBJ databases">
        <title>C459-1 draft genome sequence.</title>
        <authorList>
            <person name="Zhang X.-F."/>
        </authorList>
    </citation>
    <scope>NUCLEOTIDE SEQUENCE [LARGE SCALE GENOMIC DNA]</scope>
    <source>
        <strain evidence="2">C459-1</strain>
    </source>
</reference>
<evidence type="ECO:0000313" key="2">
    <source>
        <dbReference type="Proteomes" id="UP000625283"/>
    </source>
</evidence>
<dbReference type="Proteomes" id="UP000625283">
    <property type="component" value="Unassembled WGS sequence"/>
</dbReference>
<name>A0ABS1R6R2_9SPHI</name>
<gene>
    <name evidence="1" type="ORF">JKG61_16735</name>
</gene>
<sequence length="102" mass="10979">MKKILIFLIPILIIGGGTALALTMQDDPICVQDGHTGYTYGGPNAQPALPLNPSEAGLSTPKTFGLDFDCAASDEICHYVYMSPDTNNPNGRWIKCSGDYQE</sequence>
<organism evidence="1 2">
    <name type="scientific">Sphingobacterium faecale</name>
    <dbReference type="NCBI Taxonomy" id="2803775"/>
    <lineage>
        <taxon>Bacteria</taxon>
        <taxon>Pseudomonadati</taxon>
        <taxon>Bacteroidota</taxon>
        <taxon>Sphingobacteriia</taxon>
        <taxon>Sphingobacteriales</taxon>
        <taxon>Sphingobacteriaceae</taxon>
        <taxon>Sphingobacterium</taxon>
    </lineage>
</organism>
<comment type="caution">
    <text evidence="1">The sequence shown here is derived from an EMBL/GenBank/DDBJ whole genome shotgun (WGS) entry which is preliminary data.</text>
</comment>
<evidence type="ECO:0000313" key="1">
    <source>
        <dbReference type="EMBL" id="MBL1410405.1"/>
    </source>
</evidence>
<protein>
    <recommendedName>
        <fullName evidence="3">Secreted protein</fullName>
    </recommendedName>
</protein>
<accession>A0ABS1R6R2</accession>
<dbReference type="RefSeq" id="WP_202104100.1">
    <property type="nucleotide sequence ID" value="NZ_JAERTY010000009.1"/>
</dbReference>
<dbReference type="EMBL" id="JAERTY010000009">
    <property type="protein sequence ID" value="MBL1410405.1"/>
    <property type="molecule type" value="Genomic_DNA"/>
</dbReference>
<keyword evidence="2" id="KW-1185">Reference proteome</keyword>